<feature type="domain" description="NAD-dependent epimerase/dehydratase" evidence="2">
    <location>
        <begin position="18"/>
        <end position="49"/>
    </location>
</feature>
<feature type="transmembrane region" description="Helical" evidence="1">
    <location>
        <begin position="12"/>
        <end position="33"/>
    </location>
</feature>
<comment type="caution">
    <text evidence="3">The sequence shown here is derived from an EMBL/GenBank/DDBJ whole genome shotgun (WGS) entry which is preliminary data.</text>
</comment>
<keyword evidence="1" id="KW-0812">Transmembrane</keyword>
<evidence type="ECO:0000256" key="1">
    <source>
        <dbReference type="SAM" id="Phobius"/>
    </source>
</evidence>
<evidence type="ECO:0000313" key="4">
    <source>
        <dbReference type="Proteomes" id="UP000593564"/>
    </source>
</evidence>
<keyword evidence="4" id="KW-1185">Reference proteome</keyword>
<keyword evidence="1" id="KW-0472">Membrane</keyword>
<evidence type="ECO:0000259" key="2">
    <source>
        <dbReference type="Pfam" id="PF01370"/>
    </source>
</evidence>
<evidence type="ECO:0000313" key="3">
    <source>
        <dbReference type="EMBL" id="KAF5938519.1"/>
    </source>
</evidence>
<organism evidence="3 4">
    <name type="scientific">Camellia sinensis</name>
    <name type="common">Tea plant</name>
    <name type="synonym">Thea sinensis</name>
    <dbReference type="NCBI Taxonomy" id="4442"/>
    <lineage>
        <taxon>Eukaryota</taxon>
        <taxon>Viridiplantae</taxon>
        <taxon>Streptophyta</taxon>
        <taxon>Embryophyta</taxon>
        <taxon>Tracheophyta</taxon>
        <taxon>Spermatophyta</taxon>
        <taxon>Magnoliopsida</taxon>
        <taxon>eudicotyledons</taxon>
        <taxon>Gunneridae</taxon>
        <taxon>Pentapetalae</taxon>
        <taxon>asterids</taxon>
        <taxon>Ericales</taxon>
        <taxon>Theaceae</taxon>
        <taxon>Camellia</taxon>
    </lineage>
</organism>
<dbReference type="Pfam" id="PF01370">
    <property type="entry name" value="Epimerase"/>
    <property type="match status" value="1"/>
</dbReference>
<protein>
    <recommendedName>
        <fullName evidence="2">NAD-dependent epimerase/dehydratase domain-containing protein</fullName>
    </recommendedName>
</protein>
<dbReference type="SUPFAM" id="SSF51735">
    <property type="entry name" value="NAD(P)-binding Rossmann-fold domains"/>
    <property type="match status" value="1"/>
</dbReference>
<dbReference type="InterPro" id="IPR001509">
    <property type="entry name" value="Epimerase_deHydtase"/>
</dbReference>
<dbReference type="Gene3D" id="3.40.50.720">
    <property type="entry name" value="NAD(P)-binding Rossmann-like Domain"/>
    <property type="match status" value="1"/>
</dbReference>
<dbReference type="EMBL" id="JACBKZ010000011">
    <property type="protein sequence ID" value="KAF5938519.1"/>
    <property type="molecule type" value="Genomic_DNA"/>
</dbReference>
<reference evidence="3 4" key="2">
    <citation type="submission" date="2020-07" db="EMBL/GenBank/DDBJ databases">
        <title>Genome assembly of wild tea tree DASZ reveals pedigree and selection history of tea varieties.</title>
        <authorList>
            <person name="Zhang W."/>
        </authorList>
    </citation>
    <scope>NUCLEOTIDE SEQUENCE [LARGE SCALE GENOMIC DNA]</scope>
    <source>
        <strain evidence="4">cv. G240</strain>
        <tissue evidence="3">Leaf</tissue>
    </source>
</reference>
<name>A0A7J7GCM8_CAMSI</name>
<proteinExistence type="predicted"/>
<accession>A0A7J7GCM8</accession>
<reference evidence="4" key="1">
    <citation type="journal article" date="2020" name="Nat. Commun.">
        <title>Genome assembly of wild tea tree DASZ reveals pedigree and selection history of tea varieties.</title>
        <authorList>
            <person name="Zhang W."/>
            <person name="Zhang Y."/>
            <person name="Qiu H."/>
            <person name="Guo Y."/>
            <person name="Wan H."/>
            <person name="Zhang X."/>
            <person name="Scossa F."/>
            <person name="Alseekh S."/>
            <person name="Zhang Q."/>
            <person name="Wang P."/>
            <person name="Xu L."/>
            <person name="Schmidt M.H."/>
            <person name="Jia X."/>
            <person name="Li D."/>
            <person name="Zhu A."/>
            <person name="Guo F."/>
            <person name="Chen W."/>
            <person name="Ni D."/>
            <person name="Usadel B."/>
            <person name="Fernie A.R."/>
            <person name="Wen W."/>
        </authorList>
    </citation>
    <scope>NUCLEOTIDE SEQUENCE [LARGE SCALE GENOMIC DNA]</scope>
    <source>
        <strain evidence="4">cv. G240</strain>
    </source>
</reference>
<dbReference type="InterPro" id="IPR036291">
    <property type="entry name" value="NAD(P)-bd_dom_sf"/>
</dbReference>
<sequence length="65" mass="6926">MEVVEVKNGYGGGGGTIVYVTGASGFIGSWLVMRLFQRGYYVRATVRDRGLHHRLHQGSGGGLGS</sequence>
<dbReference type="Proteomes" id="UP000593564">
    <property type="component" value="Unassembled WGS sequence"/>
</dbReference>
<dbReference type="AlphaFoldDB" id="A0A7J7GCM8"/>
<gene>
    <name evidence="3" type="ORF">HYC85_022778</name>
</gene>
<keyword evidence="1" id="KW-1133">Transmembrane helix</keyword>